<evidence type="ECO:0000313" key="3">
    <source>
        <dbReference type="WBParaSite" id="SSLN_0001131001-mRNA-1"/>
    </source>
</evidence>
<accession>A0A183T339</accession>
<reference evidence="3" key="1">
    <citation type="submission" date="2016-06" db="UniProtKB">
        <authorList>
            <consortium name="WormBaseParasite"/>
        </authorList>
    </citation>
    <scope>IDENTIFICATION</scope>
</reference>
<proteinExistence type="predicted"/>
<dbReference type="WBParaSite" id="SSLN_0001131001-mRNA-1">
    <property type="protein sequence ID" value="SSLN_0001131001-mRNA-1"/>
    <property type="gene ID" value="SSLN_0001131001"/>
</dbReference>
<gene>
    <name evidence="1" type="ORF">SSLN_LOCUS10887</name>
</gene>
<sequence length="173" mass="19712">MPRPCQHAHAVSASSTRESAWLDIFGRNAQQSENSNFYVKFCQTSFRLPYPHSWHQFHFSHHHRVYIPLIIACYPTTGITTTFAFTTTTTTITSTISNGESLLKCDRTFTSRIGLVGHLQIHRTETGEPVPGAPTTDRDRHLHCPLSSRTFNHRMGLFGRHLHCPHCSRAFTH</sequence>
<organism evidence="3">
    <name type="scientific">Schistocephalus solidus</name>
    <name type="common">Tapeworm</name>
    <dbReference type="NCBI Taxonomy" id="70667"/>
    <lineage>
        <taxon>Eukaryota</taxon>
        <taxon>Metazoa</taxon>
        <taxon>Spiralia</taxon>
        <taxon>Lophotrochozoa</taxon>
        <taxon>Platyhelminthes</taxon>
        <taxon>Cestoda</taxon>
        <taxon>Eucestoda</taxon>
        <taxon>Diphyllobothriidea</taxon>
        <taxon>Diphyllobothriidae</taxon>
        <taxon>Schistocephalus</taxon>
    </lineage>
</organism>
<dbReference type="Proteomes" id="UP000275846">
    <property type="component" value="Unassembled WGS sequence"/>
</dbReference>
<reference evidence="1 2" key="2">
    <citation type="submission" date="2018-11" db="EMBL/GenBank/DDBJ databases">
        <authorList>
            <consortium name="Pathogen Informatics"/>
        </authorList>
    </citation>
    <scope>NUCLEOTIDE SEQUENCE [LARGE SCALE GENOMIC DNA]</scope>
    <source>
        <strain evidence="1 2">NST_G2</strain>
    </source>
</reference>
<evidence type="ECO:0000313" key="2">
    <source>
        <dbReference type="Proteomes" id="UP000275846"/>
    </source>
</evidence>
<dbReference type="AlphaFoldDB" id="A0A183T339"/>
<keyword evidence="2" id="KW-1185">Reference proteome</keyword>
<name>A0A183T339_SCHSO</name>
<dbReference type="EMBL" id="UYSU01036148">
    <property type="protein sequence ID" value="VDL97272.1"/>
    <property type="molecule type" value="Genomic_DNA"/>
</dbReference>
<protein>
    <submittedName>
        <fullName evidence="3">C2H2-type domain-containing protein</fullName>
    </submittedName>
</protein>
<evidence type="ECO:0000313" key="1">
    <source>
        <dbReference type="EMBL" id="VDL97272.1"/>
    </source>
</evidence>